<dbReference type="EMBL" id="JAPTMU010000014">
    <property type="protein sequence ID" value="KAJ4932539.1"/>
    <property type="molecule type" value="Genomic_DNA"/>
</dbReference>
<feature type="non-terminal residue" evidence="2">
    <location>
        <position position="120"/>
    </location>
</feature>
<protein>
    <submittedName>
        <fullName evidence="2">Uncharacterized protein</fullName>
    </submittedName>
</protein>
<organism evidence="2 3">
    <name type="scientific">Pogonophryne albipinna</name>
    <dbReference type="NCBI Taxonomy" id="1090488"/>
    <lineage>
        <taxon>Eukaryota</taxon>
        <taxon>Metazoa</taxon>
        <taxon>Chordata</taxon>
        <taxon>Craniata</taxon>
        <taxon>Vertebrata</taxon>
        <taxon>Euteleostomi</taxon>
        <taxon>Actinopterygii</taxon>
        <taxon>Neopterygii</taxon>
        <taxon>Teleostei</taxon>
        <taxon>Neoteleostei</taxon>
        <taxon>Acanthomorphata</taxon>
        <taxon>Eupercaria</taxon>
        <taxon>Perciformes</taxon>
        <taxon>Notothenioidei</taxon>
        <taxon>Pogonophryne</taxon>
    </lineage>
</organism>
<name>A0AAD6AXJ0_9TELE</name>
<comment type="caution">
    <text evidence="2">The sequence shown here is derived from an EMBL/GenBank/DDBJ whole genome shotgun (WGS) entry which is preliminary data.</text>
</comment>
<dbReference type="Proteomes" id="UP001219934">
    <property type="component" value="Unassembled WGS sequence"/>
</dbReference>
<reference evidence="2" key="1">
    <citation type="submission" date="2022-11" db="EMBL/GenBank/DDBJ databases">
        <title>Chromosome-level genome of Pogonophryne albipinna.</title>
        <authorList>
            <person name="Jo E."/>
        </authorList>
    </citation>
    <scope>NUCLEOTIDE SEQUENCE</scope>
    <source>
        <strain evidence="2">SGF0006</strain>
        <tissue evidence="2">Muscle</tissue>
    </source>
</reference>
<accession>A0AAD6AXJ0</accession>
<dbReference type="AlphaFoldDB" id="A0AAD6AXJ0"/>
<keyword evidence="3" id="KW-1185">Reference proteome</keyword>
<sequence>MWAGRDADLRKRRASMPAATLPCAVPAGSDWSFQNPVGVDCSSPEPRCIWLAVLRRATGSGPPPAMPTGPIQSSHQPRTLDVAGESRNYPRTCPVLSWQPGSGAADSYGYQDERLVSICN</sequence>
<evidence type="ECO:0000256" key="1">
    <source>
        <dbReference type="SAM" id="MobiDB-lite"/>
    </source>
</evidence>
<evidence type="ECO:0000313" key="3">
    <source>
        <dbReference type="Proteomes" id="UP001219934"/>
    </source>
</evidence>
<feature type="region of interest" description="Disordered" evidence="1">
    <location>
        <begin position="59"/>
        <end position="79"/>
    </location>
</feature>
<evidence type="ECO:0000313" key="2">
    <source>
        <dbReference type="EMBL" id="KAJ4932539.1"/>
    </source>
</evidence>
<proteinExistence type="predicted"/>
<gene>
    <name evidence="2" type="ORF">JOQ06_010957</name>
</gene>